<proteinExistence type="predicted"/>
<protein>
    <submittedName>
        <fullName evidence="1">Uncharacterized protein</fullName>
    </submittedName>
</protein>
<gene>
    <name evidence="1" type="ORF">QMQ05_11240</name>
</gene>
<dbReference type="RefSeq" id="WP_345470094.1">
    <property type="nucleotide sequence ID" value="NZ_CP125942.1"/>
</dbReference>
<dbReference type="AlphaFoldDB" id="A0AAU6WB71"/>
<evidence type="ECO:0000313" key="1">
    <source>
        <dbReference type="EMBL" id="XAO44929.1"/>
    </source>
</evidence>
<dbReference type="Proteomes" id="UP001486888">
    <property type="component" value="Chromosome"/>
</dbReference>
<name>A0AAU6WB71_9MICC</name>
<organism evidence="1 2">
    <name type="scientific">Glutamicibacter ectropisis</name>
    <dbReference type="NCBI Taxonomy" id="3046593"/>
    <lineage>
        <taxon>Bacteria</taxon>
        <taxon>Bacillati</taxon>
        <taxon>Actinomycetota</taxon>
        <taxon>Actinomycetes</taxon>
        <taxon>Micrococcales</taxon>
        <taxon>Micrococcaceae</taxon>
        <taxon>Glutamicibacter</taxon>
    </lineage>
</organism>
<sequence length="56" mass="6192">MILVELLAQLHLKSLTALNVDEAIKGSNAMRVFVPRGIAGFRRAAKKALLARVTRY</sequence>
<keyword evidence="2" id="KW-1185">Reference proteome</keyword>
<dbReference type="EMBL" id="CP125942">
    <property type="protein sequence ID" value="XAO44929.1"/>
    <property type="molecule type" value="Genomic_DNA"/>
</dbReference>
<accession>A0AAU6WB71</accession>
<dbReference type="KEGG" id="gey:QMQ05_11240"/>
<evidence type="ECO:0000313" key="2">
    <source>
        <dbReference type="Proteomes" id="UP001486888"/>
    </source>
</evidence>
<reference evidence="1 2" key="1">
    <citation type="submission" date="2023-05" db="EMBL/GenBank/DDBJ databases">
        <title>Glutamicibacter sp. B1, complete genome.</title>
        <authorList>
            <person name="Long Y.H."/>
            <person name="Fang T."/>
            <person name="Li X.Y."/>
        </authorList>
    </citation>
    <scope>NUCLEOTIDE SEQUENCE [LARGE SCALE GENOMIC DNA]</scope>
    <source>
        <strain evidence="1 2">B1</strain>
    </source>
</reference>